<sequence length="167" mass="18251">MVGSASLPASPQPFGAESEPSGRPLAGLRVPAPAEGRLARAAPYRPSRALIPAYMDKTVPTKQWHPILKTAWQMCCCSMTVTTNKSSLLNEDIRHPPQPVPASGTLLSWGKDSLVTLQLQFGSVPPHLTKLSIETKLSSLLEPVSVKRERERWVRKDNLACFCPSLL</sequence>
<organism evidence="2 3">
    <name type="scientific">Mauremys mutica</name>
    <name type="common">yellowpond turtle</name>
    <dbReference type="NCBI Taxonomy" id="74926"/>
    <lineage>
        <taxon>Eukaryota</taxon>
        <taxon>Metazoa</taxon>
        <taxon>Chordata</taxon>
        <taxon>Craniata</taxon>
        <taxon>Vertebrata</taxon>
        <taxon>Euteleostomi</taxon>
        <taxon>Archelosauria</taxon>
        <taxon>Testudinata</taxon>
        <taxon>Testudines</taxon>
        <taxon>Cryptodira</taxon>
        <taxon>Durocryptodira</taxon>
        <taxon>Testudinoidea</taxon>
        <taxon>Geoemydidae</taxon>
        <taxon>Geoemydinae</taxon>
        <taxon>Mauremys</taxon>
    </lineage>
</organism>
<name>A0A9D4ATK4_9SAUR</name>
<gene>
    <name evidence="2" type="ORF">KIL84_003529</name>
</gene>
<keyword evidence="3" id="KW-1185">Reference proteome</keyword>
<protein>
    <submittedName>
        <fullName evidence="2">Uncharacterized protein</fullName>
    </submittedName>
</protein>
<dbReference type="AlphaFoldDB" id="A0A9D4ATK4"/>
<evidence type="ECO:0000313" key="2">
    <source>
        <dbReference type="EMBL" id="KAH1168046.1"/>
    </source>
</evidence>
<evidence type="ECO:0000256" key="1">
    <source>
        <dbReference type="SAM" id="MobiDB-lite"/>
    </source>
</evidence>
<accession>A0A9D4ATK4</accession>
<evidence type="ECO:0000313" key="3">
    <source>
        <dbReference type="Proteomes" id="UP000827986"/>
    </source>
</evidence>
<dbReference type="EMBL" id="JAHDVG010000486">
    <property type="protein sequence ID" value="KAH1168046.1"/>
    <property type="molecule type" value="Genomic_DNA"/>
</dbReference>
<reference evidence="2" key="1">
    <citation type="submission" date="2021-09" db="EMBL/GenBank/DDBJ databases">
        <title>The genome of Mauremys mutica provides insights into the evolution of semi-aquatic lifestyle.</title>
        <authorList>
            <person name="Gong S."/>
            <person name="Gao Y."/>
        </authorList>
    </citation>
    <scope>NUCLEOTIDE SEQUENCE</scope>
    <source>
        <strain evidence="2">MM-2020</strain>
        <tissue evidence="2">Muscle</tissue>
    </source>
</reference>
<dbReference type="Proteomes" id="UP000827986">
    <property type="component" value="Unassembled WGS sequence"/>
</dbReference>
<comment type="caution">
    <text evidence="2">The sequence shown here is derived from an EMBL/GenBank/DDBJ whole genome shotgun (WGS) entry which is preliminary data.</text>
</comment>
<feature type="region of interest" description="Disordered" evidence="1">
    <location>
        <begin position="1"/>
        <end position="29"/>
    </location>
</feature>
<proteinExistence type="predicted"/>